<dbReference type="Proteomes" id="UP000427636">
    <property type="component" value="Chromosome"/>
</dbReference>
<dbReference type="RefSeq" id="WP_006364027.1">
    <property type="nucleotide sequence ID" value="NZ_CP046313.1"/>
</dbReference>
<reference evidence="1 2" key="1">
    <citation type="submission" date="2019-11" db="EMBL/GenBank/DDBJ databases">
        <title>FDA dAtabase for Regulatory Grade micrObial Sequences (FDA-ARGOS): Supporting development and validation of Infectious Disease Dx tests.</title>
        <authorList>
            <person name="Turner S."/>
            <person name="Byrd R."/>
            <person name="Tallon L."/>
            <person name="Sadzewicz L."/>
            <person name="Vavikolanu K."/>
            <person name="Mehta A."/>
            <person name="Aluvathingal J."/>
            <person name="Nadendla S."/>
            <person name="Myers T."/>
            <person name="Yan Y."/>
            <person name="Sichtig H."/>
        </authorList>
    </citation>
    <scope>NUCLEOTIDE SEQUENCE [LARGE SCALE GENOMIC DNA]</scope>
    <source>
        <strain evidence="1 2">FDAARGOS_742</strain>
    </source>
</reference>
<gene>
    <name evidence="1" type="ORF">FOC50_03190</name>
</gene>
<organism evidence="1 2">
    <name type="scientific">Gemella sanguinis</name>
    <dbReference type="NCBI Taxonomy" id="84135"/>
    <lineage>
        <taxon>Bacteria</taxon>
        <taxon>Bacillati</taxon>
        <taxon>Bacillota</taxon>
        <taxon>Bacilli</taxon>
        <taxon>Bacillales</taxon>
        <taxon>Gemellaceae</taxon>
        <taxon>Gemella</taxon>
    </lineage>
</organism>
<evidence type="ECO:0000313" key="2">
    <source>
        <dbReference type="Proteomes" id="UP000427636"/>
    </source>
</evidence>
<accession>A0ABX6FGS6</accession>
<sequence length="402" mass="47969">MNHILNYFCKLSQAQLKNKIETINKERKLLREKPLYSHLKKRITCTDLYKNKPKIIKNILNEDYTQLKNLLTYTIAESIKENMKLKPELITDDDDDEKLSMQLKRGNREFLSVLEIFWGDTEEILNFESEIYYNLILNFCLDFLADKRTQYLMNKNLINYIPYARYFSYEDAIKESVDSELMSFLIMENYENANIDILGEAIYNFSKSNKAREVANLFVKCVNSKVSYDSKDSYGKFEKKVENVYFKNFHIAFEQNLDKFLEIISLNENNLGERAYNIIKEDCKLIYEITHVEMSGVMEDRYLTVTEKPLYDVYRKLSASNSNYINELIVFQKDLEGDIEKEYFNKKLFDEYKSQYYCEERFLKLCSQKVAELESEIEKKHFRELEELQKLEQLQSGIDESN</sequence>
<keyword evidence="2" id="KW-1185">Reference proteome</keyword>
<dbReference type="GeneID" id="84802261"/>
<evidence type="ECO:0000313" key="1">
    <source>
        <dbReference type="EMBL" id="QGS07358.1"/>
    </source>
</evidence>
<proteinExistence type="predicted"/>
<dbReference type="EMBL" id="CP046313">
    <property type="protein sequence ID" value="QGS07358.1"/>
    <property type="molecule type" value="Genomic_DNA"/>
</dbReference>
<protein>
    <submittedName>
        <fullName evidence="1">Uncharacterized protein</fullName>
    </submittedName>
</protein>
<name>A0ABX6FGS6_9BACL</name>